<proteinExistence type="predicted"/>
<evidence type="ECO:0000313" key="3">
    <source>
        <dbReference type="Proteomes" id="UP000199207"/>
    </source>
</evidence>
<dbReference type="Pfam" id="PF13649">
    <property type="entry name" value="Methyltransf_25"/>
    <property type="match status" value="1"/>
</dbReference>
<organism evidence="2 3">
    <name type="scientific">Streptomyces aidingensis</name>
    <dbReference type="NCBI Taxonomy" id="910347"/>
    <lineage>
        <taxon>Bacteria</taxon>
        <taxon>Bacillati</taxon>
        <taxon>Actinomycetota</taxon>
        <taxon>Actinomycetes</taxon>
        <taxon>Kitasatosporales</taxon>
        <taxon>Streptomycetaceae</taxon>
        <taxon>Streptomyces</taxon>
    </lineage>
</organism>
<dbReference type="STRING" id="910347.SAMN05421773_107280"/>
<dbReference type="GO" id="GO:0032259">
    <property type="term" value="P:methylation"/>
    <property type="evidence" value="ECO:0007669"/>
    <property type="project" value="UniProtKB-KW"/>
</dbReference>
<dbReference type="Proteomes" id="UP000199207">
    <property type="component" value="Unassembled WGS sequence"/>
</dbReference>
<evidence type="ECO:0000313" key="2">
    <source>
        <dbReference type="EMBL" id="SFC93891.1"/>
    </source>
</evidence>
<dbReference type="GO" id="GO:0008168">
    <property type="term" value="F:methyltransferase activity"/>
    <property type="evidence" value="ECO:0007669"/>
    <property type="project" value="UniProtKB-KW"/>
</dbReference>
<sequence length="220" mass="23973">MDTSPGQDTSRNAADDEAERFWERHYGSRRGRGERVNPLLAETAAPLRPGTALDLGCGGGGDALWLARHGWRVTAVDISATAVGRVRERARELGLESRVDAQRHDLSRSFPGGTFDLVSAQYFHTPFALPRARILRTAARALRPGGLLLIVDHGSTAPWSWNQDPDAHYPTPAEIAAGLHLDPGQWPVLRAAMPRRRATGPAGETATVTDNVLLLRRAPR</sequence>
<keyword evidence="2" id="KW-0808">Transferase</keyword>
<protein>
    <submittedName>
        <fullName evidence="2">Methyltransferase domain-containing protein</fullName>
    </submittedName>
</protein>
<dbReference type="Gene3D" id="3.40.50.150">
    <property type="entry name" value="Vaccinia Virus protein VP39"/>
    <property type="match status" value="1"/>
</dbReference>
<dbReference type="OrthoDB" id="9786503at2"/>
<gene>
    <name evidence="2" type="ORF">SAMN05421773_107280</name>
</gene>
<dbReference type="InterPro" id="IPR050508">
    <property type="entry name" value="Methyltransf_Superfamily"/>
</dbReference>
<dbReference type="PANTHER" id="PTHR42912:SF93">
    <property type="entry name" value="N6-ADENOSINE-METHYLTRANSFERASE TMT1A"/>
    <property type="match status" value="1"/>
</dbReference>
<feature type="domain" description="Methyltransferase" evidence="1">
    <location>
        <begin position="53"/>
        <end position="146"/>
    </location>
</feature>
<name>A0A1I1N876_9ACTN</name>
<accession>A0A1I1N876</accession>
<keyword evidence="2" id="KW-0489">Methyltransferase</keyword>
<dbReference type="InterPro" id="IPR041698">
    <property type="entry name" value="Methyltransf_25"/>
</dbReference>
<dbReference type="InterPro" id="IPR029063">
    <property type="entry name" value="SAM-dependent_MTases_sf"/>
</dbReference>
<dbReference type="AlphaFoldDB" id="A0A1I1N876"/>
<dbReference type="SUPFAM" id="SSF53335">
    <property type="entry name" value="S-adenosyl-L-methionine-dependent methyltransferases"/>
    <property type="match status" value="1"/>
</dbReference>
<dbReference type="CDD" id="cd02440">
    <property type="entry name" value="AdoMet_MTases"/>
    <property type="match status" value="1"/>
</dbReference>
<keyword evidence="3" id="KW-1185">Reference proteome</keyword>
<reference evidence="2 3" key="1">
    <citation type="submission" date="2016-10" db="EMBL/GenBank/DDBJ databases">
        <authorList>
            <person name="de Groot N.N."/>
        </authorList>
    </citation>
    <scope>NUCLEOTIDE SEQUENCE [LARGE SCALE GENOMIC DNA]</scope>
    <source>
        <strain evidence="2 3">CGMCC 4.5739</strain>
    </source>
</reference>
<evidence type="ECO:0000259" key="1">
    <source>
        <dbReference type="Pfam" id="PF13649"/>
    </source>
</evidence>
<dbReference type="PANTHER" id="PTHR42912">
    <property type="entry name" value="METHYLTRANSFERASE"/>
    <property type="match status" value="1"/>
</dbReference>
<dbReference type="EMBL" id="FOLM01000007">
    <property type="protein sequence ID" value="SFC93891.1"/>
    <property type="molecule type" value="Genomic_DNA"/>
</dbReference>
<dbReference type="RefSeq" id="WP_093839371.1">
    <property type="nucleotide sequence ID" value="NZ_FOLM01000007.1"/>
</dbReference>